<dbReference type="GO" id="GO:0005765">
    <property type="term" value="C:lysosomal membrane"/>
    <property type="evidence" value="ECO:0007669"/>
    <property type="project" value="TreeGrafter"/>
</dbReference>
<comment type="subcellular location">
    <subcellularLocation>
        <location evidence="1">Endomembrane system</location>
        <topology evidence="1">Multi-pass membrane protein</topology>
    </subcellularLocation>
</comment>
<reference evidence="8" key="1">
    <citation type="submission" date="2021-02" db="EMBL/GenBank/DDBJ databases">
        <authorList>
            <person name="Nowell W R."/>
        </authorList>
    </citation>
    <scope>NUCLEOTIDE SEQUENCE</scope>
</reference>
<gene>
    <name evidence="8" type="ORF">EDS130_LOCUS11967</name>
</gene>
<keyword evidence="3 7" id="KW-0812">Transmembrane</keyword>
<feature type="transmembrane region" description="Helical" evidence="7">
    <location>
        <begin position="397"/>
        <end position="417"/>
    </location>
</feature>
<dbReference type="GO" id="GO:0042500">
    <property type="term" value="F:aspartic endopeptidase activity, intramembrane cleaving"/>
    <property type="evidence" value="ECO:0007669"/>
    <property type="project" value="InterPro"/>
</dbReference>
<evidence type="ECO:0000256" key="2">
    <source>
        <dbReference type="ARBA" id="ARBA00006859"/>
    </source>
</evidence>
<accession>A0A814CSD8</accession>
<dbReference type="InterPro" id="IPR006639">
    <property type="entry name" value="Preselin/SPP"/>
</dbReference>
<keyword evidence="5 7" id="KW-1133">Transmembrane helix</keyword>
<dbReference type="PANTHER" id="PTHR12174:SF103">
    <property type="entry name" value="INTRAMEMBRANE PROTEASE (IMPAS) FAMILY"/>
    <property type="match status" value="1"/>
</dbReference>
<evidence type="ECO:0000256" key="1">
    <source>
        <dbReference type="ARBA" id="ARBA00004127"/>
    </source>
</evidence>
<dbReference type="GO" id="GO:0033619">
    <property type="term" value="P:membrane protein proteolysis"/>
    <property type="evidence" value="ECO:0007669"/>
    <property type="project" value="TreeGrafter"/>
</dbReference>
<dbReference type="GO" id="GO:0098554">
    <property type="term" value="C:cytoplasmic side of endoplasmic reticulum membrane"/>
    <property type="evidence" value="ECO:0007669"/>
    <property type="project" value="TreeGrafter"/>
</dbReference>
<keyword evidence="4" id="KW-0378">Hydrolase</keyword>
<feature type="transmembrane region" description="Helical" evidence="7">
    <location>
        <begin position="371"/>
        <end position="391"/>
    </location>
</feature>
<evidence type="ECO:0000256" key="6">
    <source>
        <dbReference type="ARBA" id="ARBA00023136"/>
    </source>
</evidence>
<dbReference type="OrthoDB" id="29661at2759"/>
<feature type="transmembrane region" description="Helical" evidence="7">
    <location>
        <begin position="322"/>
        <end position="350"/>
    </location>
</feature>
<evidence type="ECO:0000313" key="8">
    <source>
        <dbReference type="EMBL" id="CAF0943825.1"/>
    </source>
</evidence>
<feature type="transmembrane region" description="Helical" evidence="7">
    <location>
        <begin position="206"/>
        <end position="226"/>
    </location>
</feature>
<protein>
    <recommendedName>
        <fullName evidence="10">Signal peptide peptidase-like 2B</fullName>
    </recommendedName>
</protein>
<dbReference type="Pfam" id="PF04258">
    <property type="entry name" value="Peptidase_A22B"/>
    <property type="match status" value="2"/>
</dbReference>
<organism evidence="8 9">
    <name type="scientific">Adineta ricciae</name>
    <name type="common">Rotifer</name>
    <dbReference type="NCBI Taxonomy" id="249248"/>
    <lineage>
        <taxon>Eukaryota</taxon>
        <taxon>Metazoa</taxon>
        <taxon>Spiralia</taxon>
        <taxon>Gnathifera</taxon>
        <taxon>Rotifera</taxon>
        <taxon>Eurotatoria</taxon>
        <taxon>Bdelloidea</taxon>
        <taxon>Adinetida</taxon>
        <taxon>Adinetidae</taxon>
        <taxon>Adineta</taxon>
    </lineage>
</organism>
<feature type="transmembrane region" description="Helical" evidence="7">
    <location>
        <begin position="291"/>
        <end position="316"/>
    </location>
</feature>
<evidence type="ECO:0000313" key="9">
    <source>
        <dbReference type="Proteomes" id="UP000663852"/>
    </source>
</evidence>
<dbReference type="SMART" id="SM00730">
    <property type="entry name" value="PSN"/>
    <property type="match status" value="1"/>
</dbReference>
<dbReference type="PANTHER" id="PTHR12174">
    <property type="entry name" value="SIGNAL PEPTIDE PEPTIDASE"/>
    <property type="match status" value="1"/>
</dbReference>
<evidence type="ECO:0000256" key="3">
    <source>
        <dbReference type="ARBA" id="ARBA00022692"/>
    </source>
</evidence>
<name>A0A814CSD8_ADIRI</name>
<proteinExistence type="inferred from homology"/>
<feature type="transmembrane region" description="Helical" evidence="7">
    <location>
        <begin position="589"/>
        <end position="609"/>
    </location>
</feature>
<dbReference type="AlphaFoldDB" id="A0A814CSD8"/>
<comment type="similarity">
    <text evidence="2">Belongs to the peptidase A22B family.</text>
</comment>
<keyword evidence="6 7" id="KW-0472">Membrane</keyword>
<dbReference type="EMBL" id="CAJNOJ010000044">
    <property type="protein sequence ID" value="CAF0943825.1"/>
    <property type="molecule type" value="Genomic_DNA"/>
</dbReference>
<dbReference type="GO" id="GO:0098553">
    <property type="term" value="C:lumenal side of endoplasmic reticulum membrane"/>
    <property type="evidence" value="ECO:0007669"/>
    <property type="project" value="TreeGrafter"/>
</dbReference>
<comment type="caution">
    <text evidence="8">The sequence shown here is derived from an EMBL/GenBank/DDBJ whole genome shotgun (WGS) entry which is preliminary data.</text>
</comment>
<feature type="transmembrane region" description="Helical" evidence="7">
    <location>
        <begin position="562"/>
        <end position="583"/>
    </location>
</feature>
<dbReference type="InterPro" id="IPR007369">
    <property type="entry name" value="Peptidase_A22B_SPP"/>
</dbReference>
<evidence type="ECO:0000256" key="4">
    <source>
        <dbReference type="ARBA" id="ARBA00022801"/>
    </source>
</evidence>
<sequence length="670" mass="74728">MSNIFAPVDLCRLLADDCTNSKRIKMVTLTILIFALFSPLVIGASDDDINLLVRSSANSTVRRYCVELAKLPNGRTVNVTDFGWHIPFIASPAVNACNITDLDQSLPADLSPNTILIVYEHKCKMTEHAWHVETKYNHKIPLMILTNRSNTHYELSYNTTEMPVSIPVLIFQQSDLNKINKTYGSLENIELSINYPPEMRNKFRPAVLLMFLLVFLILVSGNLWAADEFKRKVASRHSTSQSESTSVNIPQNSTDYQNFLSNANPEELATRALKKSTSSENKTPSNNEPAIIYMPYCIIAMILCFAIGWLLLIYYFPKVMIYVLQVMFCIGAFSSLTSCLDRLSYLVPVLRRYRIPSHTCHKPCTCQLGPLNLFTLLAMISTLAIIVIWYIYRHADWAWILQDILGAAICITVTSVYRLGNMRVITLILLGFFFYDIFFVFITPYIPFFQPSHPMSTSTIAPTTTTGTPSNVSSTIQFVGGNRKVSRNPSVMEQVALGIGTDGEVVPLLFALPMFIPEAELDPCLVVRKSMLGFGDVILPGILLTFCKIFDIANGNSWPVYYIQSIVSYFIGLSLTHVALYLMNMAQPALLYLVPCILLSTILTGLIRGELRELYTGRRIQSLLDSKPNNTETSLLAASENSIAEQANQSTDVVVGISDAIGAASGVENR</sequence>
<evidence type="ECO:0008006" key="10">
    <source>
        <dbReference type="Google" id="ProtNLM"/>
    </source>
</evidence>
<dbReference type="Proteomes" id="UP000663852">
    <property type="component" value="Unassembled WGS sequence"/>
</dbReference>
<evidence type="ECO:0000256" key="7">
    <source>
        <dbReference type="SAM" id="Phobius"/>
    </source>
</evidence>
<dbReference type="GO" id="GO:0030660">
    <property type="term" value="C:Golgi-associated vesicle membrane"/>
    <property type="evidence" value="ECO:0007669"/>
    <property type="project" value="TreeGrafter"/>
</dbReference>
<evidence type="ECO:0000256" key="5">
    <source>
        <dbReference type="ARBA" id="ARBA00022989"/>
    </source>
</evidence>
<feature type="transmembrane region" description="Helical" evidence="7">
    <location>
        <begin position="424"/>
        <end position="446"/>
    </location>
</feature>